<dbReference type="EMBL" id="UINC01007949">
    <property type="protein sequence ID" value="SVA35805.1"/>
    <property type="molecule type" value="Genomic_DNA"/>
</dbReference>
<sequence length="297" mass="33373">MKHLKDTISLSRDYFENEIFRACNVLRKKTLHENQLEGKTLFSLFYEPSFLTRISFERAITLLGGHPLHTEDASQFFPVTTTNYIEDTASILKSLHIDSVVLRTSEPNVIDRACAASRIPVINGGSSNDHPTQAIADLYTINRELGAIDGITVTIIGRLEHRNVSALLLALSLFKDIHVRLLPISGQVSPDVDQVCRDRGLELTVISELDEITGSNVVYLNGPRTIAHYQMLQSRAPVLTKIDSTFMSNLHEDSIVLDPMQRSGDFSIEIEDSRLAFYRQSENALYVRMAILCELLL</sequence>
<organism evidence="3">
    <name type="scientific">marine metagenome</name>
    <dbReference type="NCBI Taxonomy" id="408172"/>
    <lineage>
        <taxon>unclassified sequences</taxon>
        <taxon>metagenomes</taxon>
        <taxon>ecological metagenomes</taxon>
    </lineage>
</organism>
<dbReference type="InterPro" id="IPR006132">
    <property type="entry name" value="Asp/Orn_carbamoyltranf_P-bd"/>
</dbReference>
<dbReference type="PRINTS" id="PR00101">
    <property type="entry name" value="ATCASE"/>
</dbReference>
<accession>A0A381V603</accession>
<name>A0A381V603_9ZZZZ</name>
<dbReference type="GO" id="GO:0006520">
    <property type="term" value="P:amino acid metabolic process"/>
    <property type="evidence" value="ECO:0007669"/>
    <property type="project" value="InterPro"/>
</dbReference>
<dbReference type="GO" id="GO:0016597">
    <property type="term" value="F:amino acid binding"/>
    <property type="evidence" value="ECO:0007669"/>
    <property type="project" value="InterPro"/>
</dbReference>
<dbReference type="SUPFAM" id="SSF53671">
    <property type="entry name" value="Aspartate/ornithine carbamoyltransferase"/>
    <property type="match status" value="1"/>
</dbReference>
<dbReference type="Pfam" id="PF02729">
    <property type="entry name" value="OTCace_N"/>
    <property type="match status" value="1"/>
</dbReference>
<proteinExistence type="predicted"/>
<gene>
    <name evidence="3" type="ORF">METZ01_LOCUS88659</name>
</gene>
<dbReference type="PANTHER" id="PTHR45753">
    <property type="entry name" value="ORNITHINE CARBAMOYLTRANSFERASE, MITOCHONDRIAL"/>
    <property type="match status" value="1"/>
</dbReference>
<dbReference type="InterPro" id="IPR006130">
    <property type="entry name" value="Asp/Orn_carbamoylTrfase"/>
</dbReference>
<dbReference type="InterPro" id="IPR036901">
    <property type="entry name" value="Asp/Orn_carbamoylTrfase_sf"/>
</dbReference>
<evidence type="ECO:0000256" key="1">
    <source>
        <dbReference type="ARBA" id="ARBA00022679"/>
    </source>
</evidence>
<dbReference type="PANTHER" id="PTHR45753:SF6">
    <property type="entry name" value="ASPARTATE CARBAMOYLTRANSFERASE"/>
    <property type="match status" value="1"/>
</dbReference>
<protein>
    <recommendedName>
        <fullName evidence="2">Aspartate/ornithine carbamoyltransferase carbamoyl-P binding domain-containing protein</fullName>
    </recommendedName>
</protein>
<dbReference type="Gene3D" id="3.40.50.1370">
    <property type="entry name" value="Aspartate/ornithine carbamoyltransferase"/>
    <property type="match status" value="2"/>
</dbReference>
<reference evidence="3" key="1">
    <citation type="submission" date="2018-05" db="EMBL/GenBank/DDBJ databases">
        <authorList>
            <person name="Lanie J.A."/>
            <person name="Ng W.-L."/>
            <person name="Kazmierczak K.M."/>
            <person name="Andrzejewski T.M."/>
            <person name="Davidsen T.M."/>
            <person name="Wayne K.J."/>
            <person name="Tettelin H."/>
            <person name="Glass J.I."/>
            <person name="Rusch D."/>
            <person name="Podicherti R."/>
            <person name="Tsui H.-C.T."/>
            <person name="Winkler M.E."/>
        </authorList>
    </citation>
    <scope>NUCLEOTIDE SEQUENCE</scope>
</reference>
<keyword evidence="1" id="KW-0808">Transferase</keyword>
<evidence type="ECO:0000313" key="3">
    <source>
        <dbReference type="EMBL" id="SVA35805.1"/>
    </source>
</evidence>
<dbReference type="GO" id="GO:0016743">
    <property type="term" value="F:carboxyl- or carbamoyltransferase activity"/>
    <property type="evidence" value="ECO:0007669"/>
    <property type="project" value="InterPro"/>
</dbReference>
<dbReference type="PRINTS" id="PR00100">
    <property type="entry name" value="AOTCASE"/>
</dbReference>
<feature type="domain" description="Aspartate/ornithine carbamoyltransferase carbamoyl-P binding" evidence="2">
    <location>
        <begin position="2"/>
        <end position="142"/>
    </location>
</feature>
<evidence type="ECO:0000259" key="2">
    <source>
        <dbReference type="Pfam" id="PF02729"/>
    </source>
</evidence>
<dbReference type="AlphaFoldDB" id="A0A381V603"/>